<feature type="domain" description="Acyl-CoA thioesterase-like N-terminal HotDog" evidence="2">
    <location>
        <begin position="23"/>
        <end position="104"/>
    </location>
</feature>
<dbReference type="SUPFAM" id="SSF54637">
    <property type="entry name" value="Thioesterase/thiol ester dehydrase-isomerase"/>
    <property type="match status" value="1"/>
</dbReference>
<evidence type="ECO:0000259" key="2">
    <source>
        <dbReference type="Pfam" id="PF13622"/>
    </source>
</evidence>
<proteinExistence type="predicted"/>
<dbReference type="Proteomes" id="UP000321424">
    <property type="component" value="Unassembled WGS sequence"/>
</dbReference>
<organism evidence="4 5">
    <name type="scientific">Nocardia ninae NBRC 108245</name>
    <dbReference type="NCBI Taxonomy" id="1210091"/>
    <lineage>
        <taxon>Bacteria</taxon>
        <taxon>Bacillati</taxon>
        <taxon>Actinomycetota</taxon>
        <taxon>Actinomycetes</taxon>
        <taxon>Mycobacteriales</taxon>
        <taxon>Nocardiaceae</taxon>
        <taxon>Nocardia</taxon>
    </lineage>
</organism>
<dbReference type="Pfam" id="PF20789">
    <property type="entry name" value="4HBT_3C"/>
    <property type="match status" value="1"/>
</dbReference>
<keyword evidence="5" id="KW-1185">Reference proteome</keyword>
<reference evidence="4 5" key="1">
    <citation type="submission" date="2019-07" db="EMBL/GenBank/DDBJ databases">
        <title>Whole genome shotgun sequence of Nocardia ninae NBRC 108245.</title>
        <authorList>
            <person name="Hosoyama A."/>
            <person name="Uohara A."/>
            <person name="Ohji S."/>
            <person name="Ichikawa N."/>
        </authorList>
    </citation>
    <scope>NUCLEOTIDE SEQUENCE [LARGE SCALE GENOMIC DNA]</scope>
    <source>
        <strain evidence="4 5">NBRC 108245</strain>
    </source>
</reference>
<dbReference type="InterPro" id="IPR029069">
    <property type="entry name" value="HotDog_dom_sf"/>
</dbReference>
<evidence type="ECO:0000259" key="3">
    <source>
        <dbReference type="Pfam" id="PF20789"/>
    </source>
</evidence>
<dbReference type="Pfam" id="PF13622">
    <property type="entry name" value="4HBT_3"/>
    <property type="match status" value="1"/>
</dbReference>
<accession>A0A511MDH4</accession>
<name>A0A511MDH4_9NOCA</name>
<dbReference type="InterPro" id="IPR042171">
    <property type="entry name" value="Acyl-CoA_hotdog"/>
</dbReference>
<dbReference type="AlphaFoldDB" id="A0A511MDH4"/>
<evidence type="ECO:0000313" key="4">
    <source>
        <dbReference type="EMBL" id="GEM38682.1"/>
    </source>
</evidence>
<dbReference type="InterPro" id="IPR049450">
    <property type="entry name" value="ACOT8-like_C"/>
</dbReference>
<feature type="domain" description="Acyl-CoA thioesterase-like C-terminal" evidence="3">
    <location>
        <begin position="144"/>
        <end position="250"/>
    </location>
</feature>
<dbReference type="Gene3D" id="2.40.160.210">
    <property type="entry name" value="Acyl-CoA thioesterase, double hotdog domain"/>
    <property type="match status" value="1"/>
</dbReference>
<evidence type="ECO:0000256" key="1">
    <source>
        <dbReference type="SAM" id="MobiDB-lite"/>
    </source>
</evidence>
<dbReference type="EMBL" id="BJXA01000017">
    <property type="protein sequence ID" value="GEM38682.1"/>
    <property type="molecule type" value="Genomic_DNA"/>
</dbReference>
<evidence type="ECO:0000313" key="5">
    <source>
        <dbReference type="Proteomes" id="UP000321424"/>
    </source>
</evidence>
<dbReference type="RefSeq" id="WP_308633325.1">
    <property type="nucleotide sequence ID" value="NZ_BJXA01000017.1"/>
</dbReference>
<feature type="region of interest" description="Disordered" evidence="1">
    <location>
        <begin position="116"/>
        <end position="137"/>
    </location>
</feature>
<dbReference type="InterPro" id="IPR049449">
    <property type="entry name" value="TesB_ACOT8-like_N"/>
</dbReference>
<sequence>MAVRYGFFEETARGFEPLPFAASAWSPTMVNGPAVCGLLARTLEQHHGSAGFLPARLTVDLFRPTLAKPLTVVTELVRDGRRIRVADAALMQDGVDVARATVVFLERSAQPPGQLWTRAEVPRPPSVPVATEPTRPLWGSDAHAEGWSPEIGEHQNNSRKRMWQAPMRVLEGEPPSPFVGAVVIGEATSLMTNWGSAGVGFINTDMTLALARLPVGSEVGVEADSHLSTDGVAVGSATLFDRTGPFGTCVVTALSNAQRQVDFTNGDIIQAKAGIQ</sequence>
<protein>
    <submittedName>
        <fullName evidence="4">Thioesterase</fullName>
    </submittedName>
</protein>
<comment type="caution">
    <text evidence="4">The sequence shown here is derived from an EMBL/GenBank/DDBJ whole genome shotgun (WGS) entry which is preliminary data.</text>
</comment>
<gene>
    <name evidence="4" type="ORF">NN4_32010</name>
</gene>